<evidence type="ECO:0000313" key="6">
    <source>
        <dbReference type="EMBL" id="ACR14120.1"/>
    </source>
</evidence>
<dbReference type="InterPro" id="IPR003594">
    <property type="entry name" value="HATPase_dom"/>
</dbReference>
<dbReference type="EMBL" id="CP001614">
    <property type="protein sequence ID" value="ACR14120.1"/>
    <property type="molecule type" value="Genomic_DNA"/>
</dbReference>
<dbReference type="InterPro" id="IPR036097">
    <property type="entry name" value="HisK_dim/P_sf"/>
</dbReference>
<evidence type="ECO:0000256" key="2">
    <source>
        <dbReference type="ARBA" id="ARBA00012438"/>
    </source>
</evidence>
<dbReference type="Gene3D" id="3.30.450.20">
    <property type="entry name" value="PAS domain"/>
    <property type="match status" value="1"/>
</dbReference>
<dbReference type="STRING" id="377629.TERTU_1051"/>
<dbReference type="SUPFAM" id="SSF55785">
    <property type="entry name" value="PYP-like sensor domain (PAS domain)"/>
    <property type="match status" value="1"/>
</dbReference>
<dbReference type="InterPro" id="IPR004358">
    <property type="entry name" value="Sig_transdc_His_kin-like_C"/>
</dbReference>
<dbReference type="PRINTS" id="PR00344">
    <property type="entry name" value="BCTRLSENSOR"/>
</dbReference>
<keyword evidence="7" id="KW-1185">Reference proteome</keyword>
<keyword evidence="4" id="KW-1133">Transmembrane helix</keyword>
<keyword evidence="3" id="KW-0597">Phosphoprotein</keyword>
<dbReference type="PANTHER" id="PTHR43065">
    <property type="entry name" value="SENSOR HISTIDINE KINASE"/>
    <property type="match status" value="1"/>
</dbReference>
<evidence type="ECO:0000259" key="5">
    <source>
        <dbReference type="PROSITE" id="PS50109"/>
    </source>
</evidence>
<keyword evidence="4" id="KW-0812">Transmembrane</keyword>
<reference evidence="6 7" key="1">
    <citation type="journal article" date="2009" name="PLoS ONE">
        <title>The complete genome of Teredinibacter turnerae T7901: an intracellular endosymbiont of marine wood-boring bivalves (shipworms).</title>
        <authorList>
            <person name="Yang J.C."/>
            <person name="Madupu R."/>
            <person name="Durkin A.S."/>
            <person name="Ekborg N.A."/>
            <person name="Pedamallu C.S."/>
            <person name="Hostetler J.B."/>
            <person name="Radune D."/>
            <person name="Toms B.S."/>
            <person name="Henrissat B."/>
            <person name="Coutinho P.M."/>
            <person name="Schwarz S."/>
            <person name="Field L."/>
            <person name="Trindade-Silva A.E."/>
            <person name="Soares C.A.G."/>
            <person name="Elshahawi S."/>
            <person name="Hanora A."/>
            <person name="Schmidt E.W."/>
            <person name="Haygood M.G."/>
            <person name="Posfai J."/>
            <person name="Benner J."/>
            <person name="Madinger C."/>
            <person name="Nove J."/>
            <person name="Anton B."/>
            <person name="Chaudhary K."/>
            <person name="Foster J."/>
            <person name="Holman A."/>
            <person name="Kumar S."/>
            <person name="Lessard P.A."/>
            <person name="Luyten Y.A."/>
            <person name="Slatko B."/>
            <person name="Wood N."/>
            <person name="Wu B."/>
            <person name="Teplitski M."/>
            <person name="Mougous J.D."/>
            <person name="Ward N."/>
            <person name="Eisen J.A."/>
            <person name="Badger J.H."/>
            <person name="Distel D.L."/>
        </authorList>
    </citation>
    <scope>NUCLEOTIDE SEQUENCE [LARGE SCALE GENOMIC DNA]</scope>
    <source>
        <strain evidence="7">ATCC 39867 / T7901</strain>
    </source>
</reference>
<evidence type="ECO:0000256" key="1">
    <source>
        <dbReference type="ARBA" id="ARBA00000085"/>
    </source>
</evidence>
<evidence type="ECO:0000256" key="3">
    <source>
        <dbReference type="ARBA" id="ARBA00022553"/>
    </source>
</evidence>
<dbReference type="SUPFAM" id="SSF47384">
    <property type="entry name" value="Homodimeric domain of signal transducing histidine kinase"/>
    <property type="match status" value="1"/>
</dbReference>
<dbReference type="EC" id="2.7.13.3" evidence="2"/>
<dbReference type="SMART" id="SM00387">
    <property type="entry name" value="HATPase_c"/>
    <property type="match status" value="1"/>
</dbReference>
<accession>C5BQY3</accession>
<evidence type="ECO:0000313" key="7">
    <source>
        <dbReference type="Proteomes" id="UP000009080"/>
    </source>
</evidence>
<keyword evidence="4" id="KW-0472">Membrane</keyword>
<protein>
    <recommendedName>
        <fullName evidence="2">histidine kinase</fullName>
        <ecNumber evidence="2">2.7.13.3</ecNumber>
    </recommendedName>
</protein>
<feature type="transmembrane region" description="Helical" evidence="4">
    <location>
        <begin position="178"/>
        <end position="198"/>
    </location>
</feature>
<keyword evidence="6" id="KW-0808">Transferase</keyword>
<dbReference type="OrthoDB" id="2521613at2"/>
<dbReference type="Proteomes" id="UP000009080">
    <property type="component" value="Chromosome"/>
</dbReference>
<dbReference type="KEGG" id="ttu:TERTU_1051"/>
<feature type="transmembrane region" description="Helical" evidence="4">
    <location>
        <begin position="43"/>
        <end position="61"/>
    </location>
</feature>
<evidence type="ECO:0000256" key="4">
    <source>
        <dbReference type="SAM" id="Phobius"/>
    </source>
</evidence>
<dbReference type="SMART" id="SM00388">
    <property type="entry name" value="HisKA"/>
    <property type="match status" value="1"/>
</dbReference>
<gene>
    <name evidence="6" type="ordered locus">TERTU_1051</name>
</gene>
<dbReference type="InterPro" id="IPR035965">
    <property type="entry name" value="PAS-like_dom_sf"/>
</dbReference>
<dbReference type="Gene3D" id="3.30.565.10">
    <property type="entry name" value="Histidine kinase-like ATPase, C-terminal domain"/>
    <property type="match status" value="1"/>
</dbReference>
<dbReference type="GO" id="GO:0000155">
    <property type="term" value="F:phosphorelay sensor kinase activity"/>
    <property type="evidence" value="ECO:0007669"/>
    <property type="project" value="InterPro"/>
</dbReference>
<feature type="transmembrane region" description="Helical" evidence="4">
    <location>
        <begin position="73"/>
        <end position="92"/>
    </location>
</feature>
<dbReference type="Pfam" id="PF00512">
    <property type="entry name" value="HisKA"/>
    <property type="match status" value="1"/>
</dbReference>
<dbReference type="SUPFAM" id="SSF55874">
    <property type="entry name" value="ATPase domain of HSP90 chaperone/DNA topoisomerase II/histidine kinase"/>
    <property type="match status" value="1"/>
</dbReference>
<dbReference type="Pfam" id="PF02518">
    <property type="entry name" value="HATPase_c"/>
    <property type="match status" value="1"/>
</dbReference>
<dbReference type="PROSITE" id="PS50109">
    <property type="entry name" value="HIS_KIN"/>
    <property type="match status" value="1"/>
</dbReference>
<dbReference type="HOGENOM" id="CLU_000445_114_39_6"/>
<feature type="domain" description="Histidine kinase" evidence="5">
    <location>
        <begin position="342"/>
        <end position="551"/>
    </location>
</feature>
<feature type="transmembrane region" description="Helical" evidence="4">
    <location>
        <begin position="142"/>
        <end position="166"/>
    </location>
</feature>
<name>C5BQY3_TERTT</name>
<dbReference type="InterPro" id="IPR036890">
    <property type="entry name" value="HATPase_C_sf"/>
</dbReference>
<proteinExistence type="predicted"/>
<dbReference type="CDD" id="cd00082">
    <property type="entry name" value="HisKA"/>
    <property type="match status" value="1"/>
</dbReference>
<dbReference type="InterPro" id="IPR003661">
    <property type="entry name" value="HisK_dim/P_dom"/>
</dbReference>
<dbReference type="InterPro" id="IPR005467">
    <property type="entry name" value="His_kinase_dom"/>
</dbReference>
<comment type="catalytic activity">
    <reaction evidence="1">
        <text>ATP + protein L-histidine = ADP + protein N-phospho-L-histidine.</text>
        <dbReference type="EC" id="2.7.13.3"/>
    </reaction>
</comment>
<dbReference type="PANTHER" id="PTHR43065:SF52">
    <property type="entry name" value="SENSOR PROTEIN KINASE PILS"/>
    <property type="match status" value="1"/>
</dbReference>
<dbReference type="Pfam" id="PF25323">
    <property type="entry name" value="6TM_PilS"/>
    <property type="match status" value="1"/>
</dbReference>
<dbReference type="AlphaFoldDB" id="C5BQY3"/>
<dbReference type="Gene3D" id="1.10.287.130">
    <property type="match status" value="1"/>
</dbReference>
<organism evidence="6 7">
    <name type="scientific">Teredinibacter turnerae (strain ATCC 39867 / T7901)</name>
    <dbReference type="NCBI Taxonomy" id="377629"/>
    <lineage>
        <taxon>Bacteria</taxon>
        <taxon>Pseudomonadati</taxon>
        <taxon>Pseudomonadota</taxon>
        <taxon>Gammaproteobacteria</taxon>
        <taxon>Cellvibrionales</taxon>
        <taxon>Cellvibrionaceae</taxon>
        <taxon>Teredinibacter</taxon>
    </lineage>
</organism>
<dbReference type="eggNOG" id="COG5000">
    <property type="taxonomic scope" value="Bacteria"/>
</dbReference>
<dbReference type="CDD" id="cd00075">
    <property type="entry name" value="HATPase"/>
    <property type="match status" value="1"/>
</dbReference>
<sequence length="554" mass="61606">MRPNVVDSQSNNERSTACTVLTMTQLNPSPAPAHNIQVIQVYLYYRLIVSVLLWLTFILGSDDGILGEQIPQLFRITSASYSLLCLATIFAFPPSSLVNSMKRISFMLLTDTAALFLMIHSSHGISSSLSYLLLINVAMASIFIRGQLAFAFAAITSLLALAEAFYAPSLKSNISSQLFAAGTLGILIFLTTVSFHYLTDKVRKSDIEAAFQAQYAQQLQQLAQHIVTRMRTGIIVIDNTNCVQLINQSALQLLDLPMSNYIGRALGEFCNFEAQVEDWRNSNASSIPRIHTLRPGQEVRISFARLETSEEERAIVYMEDHRSLAQQAQQLKLASLGRLTASIAHEVRNPLGAISHAAQLLSEIDYFHGTDQRLVEIIIDQSSRVNQIIENTLVISRRKEPKPEILELTQWIPKFINQYQPAQHGNVGFSVSTAHISAKFDPTHLAQVLTNLCDNGLRYSKLHTGDAFIEIHAGIGDNDESAYIDVIDNGPGVAEAQLEQIFDPFYTTDDKGSGLGLFISKELCEINQATLSHFKTKEGKSCFRINCSHHQRMI</sequence>